<sequence length="249" mass="28432">MSRECIICGDKEEEGRALRYTCQTHSMCLECLQQSFQHALDEERFYPPSCCSHPAAVMLISNFEDDLPLEFIFKYQIKERGEYAINPKSRVYCATPACGAFLNPATFITITFAVCIDCKAMTCASCKQRITAGLQSHQCEVSEEDKQFAIVARENRYQNCYNCGLTIELAEACNHIRQCGADFCYVCGKPWEGIHGCPHYGPAQYDDEGYNQEGFHRDTDLNREGRTRREQAIHDHGEDPDDFHDDDEE</sequence>
<dbReference type="Proteomes" id="UP000799444">
    <property type="component" value="Unassembled WGS sequence"/>
</dbReference>
<dbReference type="GO" id="GO:0008270">
    <property type="term" value="F:zinc ion binding"/>
    <property type="evidence" value="ECO:0007669"/>
    <property type="project" value="UniProtKB-KW"/>
</dbReference>
<name>A0A9P4UYW8_9PLEO</name>
<organism evidence="9 10">
    <name type="scientific">Polyplosphaeria fusca</name>
    <dbReference type="NCBI Taxonomy" id="682080"/>
    <lineage>
        <taxon>Eukaryota</taxon>
        <taxon>Fungi</taxon>
        <taxon>Dikarya</taxon>
        <taxon>Ascomycota</taxon>
        <taxon>Pezizomycotina</taxon>
        <taxon>Dothideomycetes</taxon>
        <taxon>Pleosporomycetidae</taxon>
        <taxon>Pleosporales</taxon>
        <taxon>Tetraplosphaeriaceae</taxon>
        <taxon>Polyplosphaeria</taxon>
    </lineage>
</organism>
<keyword evidence="5" id="KW-0833">Ubl conjugation pathway</keyword>
<evidence type="ECO:0000259" key="8">
    <source>
        <dbReference type="PROSITE" id="PS51873"/>
    </source>
</evidence>
<evidence type="ECO:0000256" key="3">
    <source>
        <dbReference type="ARBA" id="ARBA00022737"/>
    </source>
</evidence>
<evidence type="ECO:0000256" key="4">
    <source>
        <dbReference type="ARBA" id="ARBA00022771"/>
    </source>
</evidence>
<evidence type="ECO:0000256" key="1">
    <source>
        <dbReference type="ARBA" id="ARBA00022679"/>
    </source>
</evidence>
<dbReference type="SUPFAM" id="SSF57850">
    <property type="entry name" value="RING/U-box"/>
    <property type="match status" value="1"/>
</dbReference>
<dbReference type="AlphaFoldDB" id="A0A9P4UYW8"/>
<accession>A0A9P4UYW8</accession>
<dbReference type="GO" id="GO:0016567">
    <property type="term" value="P:protein ubiquitination"/>
    <property type="evidence" value="ECO:0007669"/>
    <property type="project" value="InterPro"/>
</dbReference>
<keyword evidence="4" id="KW-0863">Zinc-finger</keyword>
<dbReference type="OrthoDB" id="10009520at2759"/>
<feature type="non-terminal residue" evidence="9">
    <location>
        <position position="249"/>
    </location>
</feature>
<evidence type="ECO:0000256" key="5">
    <source>
        <dbReference type="ARBA" id="ARBA00022786"/>
    </source>
</evidence>
<dbReference type="GO" id="GO:0004842">
    <property type="term" value="F:ubiquitin-protein transferase activity"/>
    <property type="evidence" value="ECO:0007669"/>
    <property type="project" value="InterPro"/>
</dbReference>
<protein>
    <recommendedName>
        <fullName evidence="8">RING-type domain-containing protein</fullName>
    </recommendedName>
</protein>
<feature type="region of interest" description="Disordered" evidence="7">
    <location>
        <begin position="208"/>
        <end position="249"/>
    </location>
</feature>
<dbReference type="EMBL" id="ML996216">
    <property type="protein sequence ID" value="KAF2730501.1"/>
    <property type="molecule type" value="Genomic_DNA"/>
</dbReference>
<evidence type="ECO:0000256" key="2">
    <source>
        <dbReference type="ARBA" id="ARBA00022723"/>
    </source>
</evidence>
<evidence type="ECO:0000256" key="7">
    <source>
        <dbReference type="SAM" id="MobiDB-lite"/>
    </source>
</evidence>
<dbReference type="PANTHER" id="PTHR11685">
    <property type="entry name" value="RBR FAMILY RING FINGER AND IBR DOMAIN-CONTAINING"/>
    <property type="match status" value="1"/>
</dbReference>
<comment type="caution">
    <text evidence="9">The sequence shown here is derived from an EMBL/GenBank/DDBJ whole genome shotgun (WGS) entry which is preliminary data.</text>
</comment>
<evidence type="ECO:0000313" key="10">
    <source>
        <dbReference type="Proteomes" id="UP000799444"/>
    </source>
</evidence>
<feature type="domain" description="RING-type" evidence="8">
    <location>
        <begin position="1"/>
        <end position="207"/>
    </location>
</feature>
<evidence type="ECO:0000256" key="6">
    <source>
        <dbReference type="ARBA" id="ARBA00022833"/>
    </source>
</evidence>
<keyword evidence="6" id="KW-0862">Zinc</keyword>
<keyword evidence="10" id="KW-1185">Reference proteome</keyword>
<reference evidence="9" key="1">
    <citation type="journal article" date="2020" name="Stud. Mycol.">
        <title>101 Dothideomycetes genomes: a test case for predicting lifestyles and emergence of pathogens.</title>
        <authorList>
            <person name="Haridas S."/>
            <person name="Albert R."/>
            <person name="Binder M."/>
            <person name="Bloem J."/>
            <person name="Labutti K."/>
            <person name="Salamov A."/>
            <person name="Andreopoulos B."/>
            <person name="Baker S."/>
            <person name="Barry K."/>
            <person name="Bills G."/>
            <person name="Bluhm B."/>
            <person name="Cannon C."/>
            <person name="Castanera R."/>
            <person name="Culley D."/>
            <person name="Daum C."/>
            <person name="Ezra D."/>
            <person name="Gonzalez J."/>
            <person name="Henrissat B."/>
            <person name="Kuo A."/>
            <person name="Liang C."/>
            <person name="Lipzen A."/>
            <person name="Lutzoni F."/>
            <person name="Magnuson J."/>
            <person name="Mondo S."/>
            <person name="Nolan M."/>
            <person name="Ohm R."/>
            <person name="Pangilinan J."/>
            <person name="Park H.-J."/>
            <person name="Ramirez L."/>
            <person name="Alfaro M."/>
            <person name="Sun H."/>
            <person name="Tritt A."/>
            <person name="Yoshinaga Y."/>
            <person name="Zwiers L.-H."/>
            <person name="Turgeon B."/>
            <person name="Goodwin S."/>
            <person name="Spatafora J."/>
            <person name="Crous P."/>
            <person name="Grigoriev I."/>
        </authorList>
    </citation>
    <scope>NUCLEOTIDE SEQUENCE</scope>
    <source>
        <strain evidence="9">CBS 125425</strain>
    </source>
</reference>
<dbReference type="InterPro" id="IPR044066">
    <property type="entry name" value="TRIAD_supradom"/>
</dbReference>
<keyword evidence="3" id="KW-0677">Repeat</keyword>
<dbReference type="InterPro" id="IPR031127">
    <property type="entry name" value="E3_UB_ligase_RBR"/>
</dbReference>
<keyword evidence="2" id="KW-0479">Metal-binding</keyword>
<feature type="compositionally biased region" description="Basic and acidic residues" evidence="7">
    <location>
        <begin position="214"/>
        <end position="237"/>
    </location>
</feature>
<evidence type="ECO:0000313" key="9">
    <source>
        <dbReference type="EMBL" id="KAF2730501.1"/>
    </source>
</evidence>
<keyword evidence="1" id="KW-0808">Transferase</keyword>
<dbReference type="PROSITE" id="PS51873">
    <property type="entry name" value="TRIAD"/>
    <property type="match status" value="1"/>
</dbReference>
<feature type="compositionally biased region" description="Acidic residues" evidence="7">
    <location>
        <begin position="238"/>
        <end position="249"/>
    </location>
</feature>
<proteinExistence type="predicted"/>
<gene>
    <name evidence="9" type="ORF">EJ04DRAFT_407450</name>
</gene>
<dbReference type="Gene3D" id="1.20.120.1750">
    <property type="match status" value="1"/>
</dbReference>